<accession>A0ABT3GXD5</accession>
<dbReference type="PANTHER" id="PTHR44196:SF1">
    <property type="entry name" value="DEHYDROGENASE_REDUCTASE SDR FAMILY MEMBER 7B"/>
    <property type="match status" value="1"/>
</dbReference>
<dbReference type="EMBL" id="JAPDFL010000001">
    <property type="protein sequence ID" value="MCW1932204.1"/>
    <property type="molecule type" value="Genomic_DNA"/>
</dbReference>
<dbReference type="InterPro" id="IPR057326">
    <property type="entry name" value="KR_dom"/>
</dbReference>
<keyword evidence="5" id="KW-1185">Reference proteome</keyword>
<comment type="caution">
    <text evidence="4">The sequence shown here is derived from an EMBL/GenBank/DDBJ whole genome shotgun (WGS) entry which is preliminary data.</text>
</comment>
<evidence type="ECO:0000313" key="5">
    <source>
        <dbReference type="Proteomes" id="UP001208938"/>
    </source>
</evidence>
<reference evidence="4 5" key="1">
    <citation type="submission" date="2022-10" db="EMBL/GenBank/DDBJ databases">
        <title>Pararhodobacter sp. nov., isolated from marine algae.</title>
        <authorList>
            <person name="Choi B.J."/>
            <person name="Kim J.M."/>
            <person name="Lee J.K."/>
            <person name="Choi D.G."/>
            <person name="Jeon C.O."/>
        </authorList>
    </citation>
    <scope>NUCLEOTIDE SEQUENCE [LARGE SCALE GENOMIC DNA]</scope>
    <source>
        <strain evidence="4 5">ZQ420</strain>
    </source>
</reference>
<evidence type="ECO:0000256" key="1">
    <source>
        <dbReference type="ARBA" id="ARBA00006484"/>
    </source>
</evidence>
<protein>
    <submittedName>
        <fullName evidence="4">SDR family NAD(P)-dependent oxidoreductase</fullName>
    </submittedName>
</protein>
<dbReference type="SMART" id="SM00822">
    <property type="entry name" value="PKS_KR"/>
    <property type="match status" value="1"/>
</dbReference>
<evidence type="ECO:0000259" key="3">
    <source>
        <dbReference type="SMART" id="SM00822"/>
    </source>
</evidence>
<dbReference type="PROSITE" id="PS00061">
    <property type="entry name" value="ADH_SHORT"/>
    <property type="match status" value="1"/>
</dbReference>
<name>A0ABT3GXD5_9RHOB</name>
<evidence type="ECO:0000313" key="4">
    <source>
        <dbReference type="EMBL" id="MCW1932204.1"/>
    </source>
</evidence>
<feature type="domain" description="Ketoreductase" evidence="3">
    <location>
        <begin position="2"/>
        <end position="175"/>
    </location>
</feature>
<dbReference type="InterPro" id="IPR002347">
    <property type="entry name" value="SDR_fam"/>
</dbReference>
<gene>
    <name evidence="4" type="ORF">OKW52_07995</name>
</gene>
<dbReference type="SUPFAM" id="SSF51735">
    <property type="entry name" value="NAD(P)-binding Rossmann-fold domains"/>
    <property type="match status" value="1"/>
</dbReference>
<dbReference type="Proteomes" id="UP001208938">
    <property type="component" value="Unassembled WGS sequence"/>
</dbReference>
<proteinExistence type="inferred from homology"/>
<dbReference type="Pfam" id="PF00106">
    <property type="entry name" value="adh_short"/>
    <property type="match status" value="1"/>
</dbReference>
<dbReference type="PANTHER" id="PTHR44196">
    <property type="entry name" value="DEHYDROGENASE/REDUCTASE SDR FAMILY MEMBER 7B"/>
    <property type="match status" value="1"/>
</dbReference>
<dbReference type="InterPro" id="IPR036291">
    <property type="entry name" value="NAD(P)-bd_dom_sf"/>
</dbReference>
<keyword evidence="2" id="KW-0560">Oxidoreductase</keyword>
<sequence>MRTAVITGGGGGLGRALAAGLQARGWFCALLDLPGGFGALKEGAQQSLHACDVTDPEQVAATVAGLRAVRPSLDLAVYNAGVTLIAPFAAMDPAAHRRAFEINYWGAVNLAAALLPDLRAARGTHLAITSVAGFAPLKHRTAYAASKHAMTGFFTSLRGEEAPHGVRVALAAPSFVATNPGAEYAVSGIGRPGAATDGIDAMTPDQAAAVILKGLDHGRSFIPVGRVAALSALMMRVAPGVYERQMLKRMAREIVLTAKGLGHGIIPMRILFALFVLLAACGRPLTAPETDLAHRLFGDTLDPAAVRFYRNGFVGMRRHAFATRPRTTCRERILPPPTAAVEYGRAAGVVVFETIHVRPDVLQPDFARRPDGTMTLGAAMYLVHELTHVWQWQNRERTGYSPLRVGAEHTGGADPYLFDPADNARFLDFGYEQQASLVEEYVCCETLDPDGARTARLRALLGQVMEPGAMPDVPVWLPWDGLQRRGICS</sequence>
<evidence type="ECO:0000256" key="2">
    <source>
        <dbReference type="ARBA" id="ARBA00023002"/>
    </source>
</evidence>
<dbReference type="RefSeq" id="WP_264505229.1">
    <property type="nucleotide sequence ID" value="NZ_JAPDFL010000001.1"/>
</dbReference>
<comment type="similarity">
    <text evidence="1">Belongs to the short-chain dehydrogenases/reductases (SDR) family.</text>
</comment>
<dbReference type="InterPro" id="IPR020904">
    <property type="entry name" value="Sc_DH/Rdtase_CS"/>
</dbReference>
<dbReference type="Gene3D" id="3.40.50.720">
    <property type="entry name" value="NAD(P)-binding Rossmann-like Domain"/>
    <property type="match status" value="1"/>
</dbReference>
<dbReference type="PRINTS" id="PR00081">
    <property type="entry name" value="GDHRDH"/>
</dbReference>
<organism evidence="4 5">
    <name type="scientific">Pararhodobacter zhoushanensis</name>
    <dbReference type="NCBI Taxonomy" id="2479545"/>
    <lineage>
        <taxon>Bacteria</taxon>
        <taxon>Pseudomonadati</taxon>
        <taxon>Pseudomonadota</taxon>
        <taxon>Alphaproteobacteria</taxon>
        <taxon>Rhodobacterales</taxon>
        <taxon>Paracoccaceae</taxon>
        <taxon>Pararhodobacter</taxon>
    </lineage>
</organism>